<protein>
    <submittedName>
        <fullName evidence="8">APC family permease</fullName>
    </submittedName>
</protein>
<feature type="transmembrane region" description="Helical" evidence="6">
    <location>
        <begin position="64"/>
        <end position="86"/>
    </location>
</feature>
<feature type="transmembrane region" description="Helical" evidence="6">
    <location>
        <begin position="152"/>
        <end position="170"/>
    </location>
</feature>
<gene>
    <name evidence="8" type="ORF">FYJ73_10400</name>
</gene>
<dbReference type="GO" id="GO:0005886">
    <property type="term" value="C:plasma membrane"/>
    <property type="evidence" value="ECO:0007669"/>
    <property type="project" value="UniProtKB-SubCell"/>
</dbReference>
<dbReference type="PIRSF" id="PIRSF006060">
    <property type="entry name" value="AA_transporter"/>
    <property type="match status" value="1"/>
</dbReference>
<dbReference type="Gene3D" id="1.20.1740.10">
    <property type="entry name" value="Amino acid/polyamine transporter I"/>
    <property type="match status" value="1"/>
</dbReference>
<evidence type="ECO:0000256" key="4">
    <source>
        <dbReference type="ARBA" id="ARBA00022989"/>
    </source>
</evidence>
<feature type="transmembrane region" description="Helical" evidence="6">
    <location>
        <begin position="252"/>
        <end position="276"/>
    </location>
</feature>
<feature type="transmembrane region" description="Helical" evidence="6">
    <location>
        <begin position="411"/>
        <end position="430"/>
    </location>
</feature>
<feature type="transmembrane region" description="Helical" evidence="6">
    <location>
        <begin position="218"/>
        <end position="240"/>
    </location>
</feature>
<dbReference type="GO" id="GO:0022857">
    <property type="term" value="F:transmembrane transporter activity"/>
    <property type="evidence" value="ECO:0007669"/>
    <property type="project" value="InterPro"/>
</dbReference>
<dbReference type="InterPro" id="IPR050367">
    <property type="entry name" value="APC_superfamily"/>
</dbReference>
<dbReference type="PANTHER" id="PTHR42770:SF7">
    <property type="entry name" value="MEMBRANE PROTEIN"/>
    <property type="match status" value="1"/>
</dbReference>
<dbReference type="EMBL" id="VUNG01000027">
    <property type="protein sequence ID" value="MST85065.1"/>
    <property type="molecule type" value="Genomic_DNA"/>
</dbReference>
<feature type="transmembrane region" description="Helical" evidence="6">
    <location>
        <begin position="490"/>
        <end position="511"/>
    </location>
</feature>
<reference evidence="8 9" key="1">
    <citation type="submission" date="2019-08" db="EMBL/GenBank/DDBJ databases">
        <title>In-depth cultivation of the pig gut microbiome towards novel bacterial diversity and tailored functional studies.</title>
        <authorList>
            <person name="Wylensek D."/>
            <person name="Hitch T.C.A."/>
            <person name="Clavel T."/>
        </authorList>
    </citation>
    <scope>NUCLEOTIDE SEQUENCE [LARGE SCALE GENOMIC DNA]</scope>
    <source>
        <strain evidence="8 9">LKV-178-WT-2A</strain>
    </source>
</reference>
<sequence length="512" mass="55881">MKPNPSTAVAATIATASASQAQAKAPGLVRVLGLKESIGMTIGTVVGVGIFTCGSAQVGLVGPWIIVFTFLSLLVSIWPCMIYGEMAAVLPEAGGTYNYAKRGLNKVWAIIAGWQYIISVVGIGAGETLAFSNYFKILMSALGVDISMIDDRVIACSLVAIFLVINCLGIKQSGKVQNGFIFFFWGMTILWFCYMIPHVHLAYFGGFTMDKMPPFNEMMYIFGLVWWCYTGFETCCSVGGETKFPQYTLPRALKLSVFLVFAVNALFQWFLVALVSPDFYGTLAVSDAPYAEGLKAAGLVGAPIILLCIAITFGGDLSTINPGIAAPARYIYTMAEDHSLPKFLGKISPRFNTPNNAILLVGIINFILIATNSITYIASVSLISLAVCYMIGCLAYLGLKKKYPDLKRPYKAPMGVFGSWFTIVVYAFMLCFADRMALITAAIIGVASLVYFFLYTRGHKDVMPTLEEEIGEIDEPTVKERLHIDREYKIWAWGTAAVTVVALAIYLIPILF</sequence>
<dbReference type="Proteomes" id="UP000438914">
    <property type="component" value="Unassembled WGS sequence"/>
</dbReference>
<evidence type="ECO:0000256" key="7">
    <source>
        <dbReference type="SAM" id="SignalP"/>
    </source>
</evidence>
<name>A0A7K0KI02_9BACT</name>
<dbReference type="AlphaFoldDB" id="A0A7K0KI02"/>
<evidence type="ECO:0000256" key="1">
    <source>
        <dbReference type="ARBA" id="ARBA00004651"/>
    </source>
</evidence>
<evidence type="ECO:0000313" key="9">
    <source>
        <dbReference type="Proteomes" id="UP000438914"/>
    </source>
</evidence>
<evidence type="ECO:0000256" key="3">
    <source>
        <dbReference type="ARBA" id="ARBA00022692"/>
    </source>
</evidence>
<feature type="signal peptide" evidence="7">
    <location>
        <begin position="1"/>
        <end position="23"/>
    </location>
</feature>
<evidence type="ECO:0000313" key="8">
    <source>
        <dbReference type="EMBL" id="MST85065.1"/>
    </source>
</evidence>
<keyword evidence="9" id="KW-1185">Reference proteome</keyword>
<dbReference type="InterPro" id="IPR002293">
    <property type="entry name" value="AA/rel_permease1"/>
</dbReference>
<feature type="transmembrane region" description="Helical" evidence="6">
    <location>
        <begin position="376"/>
        <end position="399"/>
    </location>
</feature>
<evidence type="ECO:0000256" key="2">
    <source>
        <dbReference type="ARBA" id="ARBA00022475"/>
    </source>
</evidence>
<comment type="subcellular location">
    <subcellularLocation>
        <location evidence="1">Cell membrane</location>
        <topology evidence="1">Multi-pass membrane protein</topology>
    </subcellularLocation>
</comment>
<accession>A0A7K0KI02</accession>
<dbReference type="RefSeq" id="WP_154534650.1">
    <property type="nucleotide sequence ID" value="NZ_VUNG01000027.1"/>
</dbReference>
<evidence type="ECO:0000256" key="6">
    <source>
        <dbReference type="SAM" id="Phobius"/>
    </source>
</evidence>
<keyword evidence="2" id="KW-1003">Cell membrane</keyword>
<comment type="caution">
    <text evidence="8">The sequence shown here is derived from an EMBL/GenBank/DDBJ whole genome shotgun (WGS) entry which is preliminary data.</text>
</comment>
<keyword evidence="5 6" id="KW-0472">Membrane</keyword>
<feature type="transmembrane region" description="Helical" evidence="6">
    <location>
        <begin position="107"/>
        <end position="132"/>
    </location>
</feature>
<dbReference type="Pfam" id="PF13520">
    <property type="entry name" value="AA_permease_2"/>
    <property type="match status" value="1"/>
</dbReference>
<dbReference type="PANTHER" id="PTHR42770">
    <property type="entry name" value="AMINO ACID TRANSPORTER-RELATED"/>
    <property type="match status" value="1"/>
</dbReference>
<evidence type="ECO:0000256" key="5">
    <source>
        <dbReference type="ARBA" id="ARBA00023136"/>
    </source>
</evidence>
<feature type="chain" id="PRO_5029916877" evidence="7">
    <location>
        <begin position="24"/>
        <end position="512"/>
    </location>
</feature>
<keyword evidence="4 6" id="KW-1133">Transmembrane helix</keyword>
<feature type="transmembrane region" description="Helical" evidence="6">
    <location>
        <begin position="436"/>
        <end position="454"/>
    </location>
</feature>
<feature type="transmembrane region" description="Helical" evidence="6">
    <location>
        <begin position="296"/>
        <end position="314"/>
    </location>
</feature>
<keyword evidence="3 6" id="KW-0812">Transmembrane</keyword>
<proteinExistence type="predicted"/>
<organism evidence="8 9">
    <name type="scientific">Hallella mizrahii</name>
    <dbReference type="NCBI Taxonomy" id="2606637"/>
    <lineage>
        <taxon>Bacteria</taxon>
        <taxon>Pseudomonadati</taxon>
        <taxon>Bacteroidota</taxon>
        <taxon>Bacteroidia</taxon>
        <taxon>Bacteroidales</taxon>
        <taxon>Prevotellaceae</taxon>
        <taxon>Hallella</taxon>
    </lineage>
</organism>
<keyword evidence="7" id="KW-0732">Signal</keyword>
<feature type="transmembrane region" description="Helical" evidence="6">
    <location>
        <begin position="182"/>
        <end position="206"/>
    </location>
</feature>
<feature type="transmembrane region" description="Helical" evidence="6">
    <location>
        <begin position="351"/>
        <end position="370"/>
    </location>
</feature>